<organism evidence="5">
    <name type="scientific">Arabidopsis lyrata subsp. lyrata</name>
    <name type="common">Lyre-leaved rock-cress</name>
    <dbReference type="NCBI Taxonomy" id="81972"/>
    <lineage>
        <taxon>Eukaryota</taxon>
        <taxon>Viridiplantae</taxon>
        <taxon>Streptophyta</taxon>
        <taxon>Embryophyta</taxon>
        <taxon>Tracheophyta</taxon>
        <taxon>Spermatophyta</taxon>
        <taxon>Magnoliopsida</taxon>
        <taxon>eudicotyledons</taxon>
        <taxon>Gunneridae</taxon>
        <taxon>Pentapetalae</taxon>
        <taxon>rosids</taxon>
        <taxon>malvids</taxon>
        <taxon>Brassicales</taxon>
        <taxon>Brassicaceae</taxon>
        <taxon>Camelineae</taxon>
        <taxon>Arabidopsis</taxon>
    </lineage>
</organism>
<dbReference type="Gramene" id="Al_scaffold_0001_3032">
    <property type="protein sequence ID" value="Al_scaffold_0001_3032"/>
    <property type="gene ID" value="Al_scaffold_0001_3032"/>
</dbReference>
<keyword evidence="5" id="KW-1185">Reference proteome</keyword>
<keyword evidence="3" id="KW-1133">Transmembrane helix</keyword>
<dbReference type="PANTHER" id="PTHR48006">
    <property type="entry name" value="LEUCINE-RICH REPEAT-CONTAINING PROTEIN DDB_G0281931-RELATED"/>
    <property type="match status" value="1"/>
</dbReference>
<evidence type="ECO:0000313" key="4">
    <source>
        <dbReference type="EMBL" id="EFH69837.1"/>
    </source>
</evidence>
<accession>D7KDW9</accession>
<evidence type="ECO:0000256" key="1">
    <source>
        <dbReference type="ARBA" id="ARBA00004479"/>
    </source>
</evidence>
<dbReference type="STRING" id="81972.D7KDW9"/>
<gene>
    <name evidence="4" type="ORF">ARALYDRAFT_680709</name>
</gene>
<sequence>MAPTLQHFFPKVMTLSGSAQGYCSDTLGVKYLNLSEDPCLTKTLVISQGAPNEGQNSTIRCDCHFENNTTCHITRFVLKTFSLPGRLPPNLNKLQYLESIGDIMEIVDPILEGDFNSDEAVRMIKVALVCTNSSPVDDPPPPSSYTLPLSEDDPPPPSSSYTLPLSVDDPSSSSSSYIYSFFLIFLYASLIFLIAIISNSRSILLAIFLNFVCSVKASG</sequence>
<dbReference type="HOGENOM" id="CLU_1263094_0_0_1"/>
<keyword evidence="3" id="KW-0812">Transmembrane</keyword>
<evidence type="ECO:0000313" key="5">
    <source>
        <dbReference type="Proteomes" id="UP000008694"/>
    </source>
</evidence>
<feature type="transmembrane region" description="Helical" evidence="3">
    <location>
        <begin position="177"/>
        <end position="197"/>
    </location>
</feature>
<protein>
    <submittedName>
        <fullName evidence="4">Predicted protein</fullName>
    </submittedName>
</protein>
<evidence type="ECO:0000256" key="2">
    <source>
        <dbReference type="SAM" id="MobiDB-lite"/>
    </source>
</evidence>
<comment type="subcellular location">
    <subcellularLocation>
        <location evidence="1">Membrane</location>
        <topology evidence="1">Single-pass type I membrane protein</topology>
    </subcellularLocation>
</comment>
<proteinExistence type="predicted"/>
<name>D7KDW9_ARALL</name>
<dbReference type="AlphaFoldDB" id="D7KDW9"/>
<dbReference type="GO" id="GO:0016020">
    <property type="term" value="C:membrane"/>
    <property type="evidence" value="ECO:0007669"/>
    <property type="project" value="UniProtKB-SubCell"/>
</dbReference>
<dbReference type="Proteomes" id="UP000008694">
    <property type="component" value="Unassembled WGS sequence"/>
</dbReference>
<keyword evidence="3" id="KW-0472">Membrane</keyword>
<dbReference type="PANTHER" id="PTHR48006:SF64">
    <property type="entry name" value="LEUCINE-RICH REPEAT TRANSMEMBRANE PROTEIN KINASE"/>
    <property type="match status" value="1"/>
</dbReference>
<reference evidence="5" key="1">
    <citation type="journal article" date="2011" name="Nat. Genet.">
        <title>The Arabidopsis lyrata genome sequence and the basis of rapid genome size change.</title>
        <authorList>
            <person name="Hu T.T."/>
            <person name="Pattyn P."/>
            <person name="Bakker E.G."/>
            <person name="Cao J."/>
            <person name="Cheng J.-F."/>
            <person name="Clark R.M."/>
            <person name="Fahlgren N."/>
            <person name="Fawcett J.A."/>
            <person name="Grimwood J."/>
            <person name="Gundlach H."/>
            <person name="Haberer G."/>
            <person name="Hollister J.D."/>
            <person name="Ossowski S."/>
            <person name="Ottilar R.P."/>
            <person name="Salamov A.A."/>
            <person name="Schneeberger K."/>
            <person name="Spannagl M."/>
            <person name="Wang X."/>
            <person name="Yang L."/>
            <person name="Nasrallah M.E."/>
            <person name="Bergelson J."/>
            <person name="Carrington J.C."/>
            <person name="Gaut B.S."/>
            <person name="Schmutz J."/>
            <person name="Mayer K.F.X."/>
            <person name="Van de Peer Y."/>
            <person name="Grigoriev I.V."/>
            <person name="Nordborg M."/>
            <person name="Weigel D."/>
            <person name="Guo Y.-L."/>
        </authorList>
    </citation>
    <scope>NUCLEOTIDE SEQUENCE [LARGE SCALE GENOMIC DNA]</scope>
    <source>
        <strain evidence="5">cv. MN47</strain>
    </source>
</reference>
<evidence type="ECO:0000256" key="3">
    <source>
        <dbReference type="SAM" id="Phobius"/>
    </source>
</evidence>
<dbReference type="EMBL" id="GL348713">
    <property type="protein sequence ID" value="EFH69837.1"/>
    <property type="molecule type" value="Genomic_DNA"/>
</dbReference>
<dbReference type="InterPro" id="IPR051824">
    <property type="entry name" value="LRR_Rcpt-Like_S/T_Kinase"/>
</dbReference>
<dbReference type="eggNOG" id="KOG1187">
    <property type="taxonomic scope" value="Eukaryota"/>
</dbReference>
<feature type="region of interest" description="Disordered" evidence="2">
    <location>
        <begin position="134"/>
        <end position="165"/>
    </location>
</feature>